<dbReference type="EMBL" id="MGKI01000006">
    <property type="protein sequence ID" value="OGN23041.1"/>
    <property type="molecule type" value="Genomic_DNA"/>
</dbReference>
<dbReference type="PANTHER" id="PTHR10302:SF27">
    <property type="entry name" value="SINGLE-STRANDED DNA-BINDING PROTEIN"/>
    <property type="match status" value="1"/>
</dbReference>
<feature type="short sequence motif" description="Important for interaction with partner proteins" evidence="2">
    <location>
        <begin position="167"/>
        <end position="172"/>
    </location>
</feature>
<reference evidence="5 6" key="1">
    <citation type="journal article" date="2016" name="Nat. Commun.">
        <title>Thousands of microbial genomes shed light on interconnected biogeochemical processes in an aquifer system.</title>
        <authorList>
            <person name="Anantharaman K."/>
            <person name="Brown C.T."/>
            <person name="Hug L.A."/>
            <person name="Sharon I."/>
            <person name="Castelle C.J."/>
            <person name="Probst A.J."/>
            <person name="Thomas B.C."/>
            <person name="Singh A."/>
            <person name="Wilkins M.J."/>
            <person name="Karaoz U."/>
            <person name="Brodie E.L."/>
            <person name="Williams K.H."/>
            <person name="Hubbard S.S."/>
            <person name="Banfield J.F."/>
        </authorList>
    </citation>
    <scope>NUCLEOTIDE SEQUENCE [LARGE SCALE GENOMIC DNA]</scope>
</reference>
<feature type="compositionally biased region" description="Basic and acidic residues" evidence="4">
    <location>
        <begin position="163"/>
        <end position="172"/>
    </location>
</feature>
<feature type="compositionally biased region" description="Basic and acidic residues" evidence="4">
    <location>
        <begin position="133"/>
        <end position="142"/>
    </location>
</feature>
<evidence type="ECO:0000313" key="6">
    <source>
        <dbReference type="Proteomes" id="UP000178227"/>
    </source>
</evidence>
<dbReference type="STRING" id="1802694.A2918_02835"/>
<comment type="caution">
    <text evidence="2">Lacks conserved residue(s) required for the propagation of feature annotation.</text>
</comment>
<dbReference type="GO" id="GO:0006260">
    <property type="term" value="P:DNA replication"/>
    <property type="evidence" value="ECO:0007669"/>
    <property type="project" value="UniProtKB-UniRule"/>
</dbReference>
<dbReference type="AlphaFoldDB" id="A0A1F8GCP3"/>
<dbReference type="GO" id="GO:0003697">
    <property type="term" value="F:single-stranded DNA binding"/>
    <property type="evidence" value="ECO:0007669"/>
    <property type="project" value="UniProtKB-UniRule"/>
</dbReference>
<evidence type="ECO:0000256" key="4">
    <source>
        <dbReference type="SAM" id="MobiDB-lite"/>
    </source>
</evidence>
<name>A0A1F8GCP3_9BACT</name>
<feature type="compositionally biased region" description="Polar residues" evidence="4">
    <location>
        <begin position="120"/>
        <end position="131"/>
    </location>
</feature>
<sequence length="172" mass="19132">MNLNKVFLIGRLTQDPELRSTPSGQSVATLRMATNRVWNDPSGNKKDATEFHTVVAWGRLGEIANQYLKKGGLVMIEGRIQTRTWTDPNNNKRYFTEVIAEGLQLGPRTSRPAAEVDGISKTQGQEGQVPSAQRERQSRNGNDDIPIIDANDPISSGVEEDEVKIKEEDLPF</sequence>
<evidence type="ECO:0000256" key="3">
    <source>
        <dbReference type="PIRNR" id="PIRNR002070"/>
    </source>
</evidence>
<dbReference type="InterPro" id="IPR011344">
    <property type="entry name" value="ssDNA-bd"/>
</dbReference>
<dbReference type="PIRSF" id="PIRSF002070">
    <property type="entry name" value="SSB"/>
    <property type="match status" value="1"/>
</dbReference>
<evidence type="ECO:0000313" key="5">
    <source>
        <dbReference type="EMBL" id="OGN23041.1"/>
    </source>
</evidence>
<feature type="compositionally biased region" description="Low complexity" evidence="4">
    <location>
        <begin position="143"/>
        <end position="154"/>
    </location>
</feature>
<protein>
    <recommendedName>
        <fullName evidence="2 3">Single-stranded DNA-binding protein</fullName>
        <shortName evidence="2">SSB</shortName>
    </recommendedName>
</protein>
<evidence type="ECO:0000256" key="2">
    <source>
        <dbReference type="HAMAP-Rule" id="MF_00984"/>
    </source>
</evidence>
<dbReference type="GO" id="GO:0009295">
    <property type="term" value="C:nucleoid"/>
    <property type="evidence" value="ECO:0007669"/>
    <property type="project" value="TreeGrafter"/>
</dbReference>
<dbReference type="Proteomes" id="UP000178227">
    <property type="component" value="Unassembled WGS sequence"/>
</dbReference>
<dbReference type="NCBIfam" id="TIGR00621">
    <property type="entry name" value="ssb"/>
    <property type="match status" value="1"/>
</dbReference>
<evidence type="ECO:0000256" key="1">
    <source>
        <dbReference type="ARBA" id="ARBA00023125"/>
    </source>
</evidence>
<dbReference type="GO" id="GO:0006281">
    <property type="term" value="P:DNA repair"/>
    <property type="evidence" value="ECO:0007669"/>
    <property type="project" value="UniProtKB-UniRule"/>
</dbReference>
<dbReference type="InterPro" id="IPR012340">
    <property type="entry name" value="NA-bd_OB-fold"/>
</dbReference>
<dbReference type="CDD" id="cd04496">
    <property type="entry name" value="SSB_OBF"/>
    <property type="match status" value="1"/>
</dbReference>
<keyword evidence="2" id="KW-0227">DNA damage</keyword>
<comment type="caution">
    <text evidence="5">The sequence shown here is derived from an EMBL/GenBank/DDBJ whole genome shotgun (WGS) entry which is preliminary data.</text>
</comment>
<organism evidence="5 6">
    <name type="scientific">Candidatus Yanofskybacteria bacterium RIFCSPLOWO2_01_FULL_42_49</name>
    <dbReference type="NCBI Taxonomy" id="1802694"/>
    <lineage>
        <taxon>Bacteria</taxon>
        <taxon>Candidatus Yanofskyibacteriota</taxon>
    </lineage>
</organism>
<dbReference type="PROSITE" id="PS50935">
    <property type="entry name" value="SSB"/>
    <property type="match status" value="1"/>
</dbReference>
<dbReference type="Gene3D" id="2.40.50.140">
    <property type="entry name" value="Nucleic acid-binding proteins"/>
    <property type="match status" value="1"/>
</dbReference>
<comment type="subunit">
    <text evidence="2">Homotetramer.</text>
</comment>
<gene>
    <name evidence="5" type="ORF">A2918_02835</name>
</gene>
<proteinExistence type="inferred from homology"/>
<keyword evidence="2" id="KW-0234">DNA repair</keyword>
<dbReference type="HAMAP" id="MF_00984">
    <property type="entry name" value="SSB"/>
    <property type="match status" value="1"/>
</dbReference>
<accession>A0A1F8GCP3</accession>
<dbReference type="GO" id="GO:0006310">
    <property type="term" value="P:DNA recombination"/>
    <property type="evidence" value="ECO:0007669"/>
    <property type="project" value="UniProtKB-UniRule"/>
</dbReference>
<keyword evidence="2" id="KW-0233">DNA recombination</keyword>
<feature type="region of interest" description="Disordered" evidence="4">
    <location>
        <begin position="106"/>
        <end position="172"/>
    </location>
</feature>
<keyword evidence="1 2" id="KW-0238">DNA-binding</keyword>
<dbReference type="InterPro" id="IPR000424">
    <property type="entry name" value="Primosome_PriB/ssb"/>
</dbReference>
<comment type="function">
    <text evidence="2">Plays an important role in DNA replication, recombination and repair. Binds to ssDNA and to an array of partner proteins to recruit them to their sites of action during DNA metabolism.</text>
</comment>
<dbReference type="Pfam" id="PF00436">
    <property type="entry name" value="SSB"/>
    <property type="match status" value="1"/>
</dbReference>
<dbReference type="PANTHER" id="PTHR10302">
    <property type="entry name" value="SINGLE-STRANDED DNA-BINDING PROTEIN"/>
    <property type="match status" value="1"/>
</dbReference>
<keyword evidence="2" id="KW-0235">DNA replication</keyword>
<dbReference type="SUPFAM" id="SSF50249">
    <property type="entry name" value="Nucleic acid-binding proteins"/>
    <property type="match status" value="1"/>
</dbReference>